<name>A0A6S6SC63_9BACT</name>
<accession>A0A6S6SC63</accession>
<dbReference type="AlphaFoldDB" id="A0A6S6SC63"/>
<protein>
    <submittedName>
        <fullName evidence="1">Uncharacterized protein</fullName>
    </submittedName>
</protein>
<proteinExistence type="predicted"/>
<reference evidence="1" key="1">
    <citation type="submission" date="2020-01" db="EMBL/GenBank/DDBJ databases">
        <authorList>
            <person name="Meier V. D."/>
            <person name="Meier V D."/>
        </authorList>
    </citation>
    <scope>NUCLEOTIDE SEQUENCE</scope>
    <source>
        <strain evidence="1">HLG_WM_MAG_04</strain>
    </source>
</reference>
<dbReference type="EMBL" id="CACVAX010000013">
    <property type="protein sequence ID" value="CAA6805275.1"/>
    <property type="molecule type" value="Genomic_DNA"/>
</dbReference>
<gene>
    <name evidence="1" type="ORF">HELGO_WM3058</name>
</gene>
<organism evidence="1">
    <name type="scientific">uncultured Sulfurovum sp</name>
    <dbReference type="NCBI Taxonomy" id="269237"/>
    <lineage>
        <taxon>Bacteria</taxon>
        <taxon>Pseudomonadati</taxon>
        <taxon>Campylobacterota</taxon>
        <taxon>Epsilonproteobacteria</taxon>
        <taxon>Campylobacterales</taxon>
        <taxon>Sulfurovaceae</taxon>
        <taxon>Sulfurovum</taxon>
        <taxon>environmental samples</taxon>
    </lineage>
</organism>
<evidence type="ECO:0000313" key="1">
    <source>
        <dbReference type="EMBL" id="CAA6805275.1"/>
    </source>
</evidence>
<sequence>MQKSLYDVIEDFDTLRLELLYYLKSNESYIKVEVGESYSEKSDFLQILGGLEFTNEKLIERFKTVSDELTEIMKVQKNDTH</sequence>